<feature type="compositionally biased region" description="Basic and acidic residues" evidence="1">
    <location>
        <begin position="197"/>
        <end position="234"/>
    </location>
</feature>
<feature type="region of interest" description="Disordered" evidence="1">
    <location>
        <begin position="588"/>
        <end position="625"/>
    </location>
</feature>
<evidence type="ECO:0000313" key="2">
    <source>
        <dbReference type="EMBL" id="CAL1701630.1"/>
    </source>
</evidence>
<organism evidence="2 3">
    <name type="scientific">Somion occarium</name>
    <dbReference type="NCBI Taxonomy" id="3059160"/>
    <lineage>
        <taxon>Eukaryota</taxon>
        <taxon>Fungi</taxon>
        <taxon>Dikarya</taxon>
        <taxon>Basidiomycota</taxon>
        <taxon>Agaricomycotina</taxon>
        <taxon>Agaricomycetes</taxon>
        <taxon>Polyporales</taxon>
        <taxon>Cerrenaceae</taxon>
        <taxon>Somion</taxon>
    </lineage>
</organism>
<feature type="compositionally biased region" description="Basic residues" evidence="1">
    <location>
        <begin position="651"/>
        <end position="673"/>
    </location>
</feature>
<evidence type="ECO:0000256" key="1">
    <source>
        <dbReference type="SAM" id="MobiDB-lite"/>
    </source>
</evidence>
<dbReference type="Pfam" id="PF15496">
    <property type="entry name" value="DUF4646"/>
    <property type="match status" value="1"/>
</dbReference>
<feature type="region of interest" description="Disordered" evidence="1">
    <location>
        <begin position="645"/>
        <end position="673"/>
    </location>
</feature>
<feature type="compositionally biased region" description="Acidic residues" evidence="1">
    <location>
        <begin position="606"/>
        <end position="621"/>
    </location>
</feature>
<feature type="compositionally biased region" description="Low complexity" evidence="1">
    <location>
        <begin position="446"/>
        <end position="457"/>
    </location>
</feature>
<accession>A0ABP1D148</accession>
<dbReference type="EMBL" id="OZ037945">
    <property type="protein sequence ID" value="CAL1701630.1"/>
    <property type="molecule type" value="Genomic_DNA"/>
</dbReference>
<gene>
    <name evidence="2" type="ORF">GFSPODELE1_LOCUS3677</name>
</gene>
<feature type="region of interest" description="Disordered" evidence="1">
    <location>
        <begin position="269"/>
        <end position="353"/>
    </location>
</feature>
<sequence length="697" mass="77573">MTSYGVPLSGRASPLPQYAQPIGVQQPQYPAVNPQGAQINPGTITYTTTTGPDGQVIYHPFRAVPASYQTASGIVSGIQWVPAEATSVLPTGAMPATGDVLASVDRVAGGDRSRDWQRDDDRYRDNNYRRRDDRDRSSRAWDRRDGGPDDYRRDEDDYRRREDRDLRRAQERDERERQRLKEHRMSQAGSMYGSGGYDRKYNDGVSELEQRFQDLDVDRDRSRRDRDYERDSRAARSRRGSMYGGVPGGSPYSNSATPALGYQTASTAGYGSSPYSTSTNTAGYPPTNNIYSGQRDDGSGIRRPVSPYQQGVTTSPYQTGSAISRPVSPYRGIPPLPSSYAQQGSGQARPVSPYRGVPPVQRAASPYHAGGVLPPASPYHGGGALPRSSSPYHGAVSAPRPVSPMPVYPPGHIMAGKPMTRSSISRVPSPAPGGGTYGDVRNSVAGYGSQNQGYGSSPHIPSQTVDEQRMLPPPEGFSRPPNLAQPYTAFETLRIQDMDEFFENIPRMPLVLVTHDVYHEDWIRFMTDLSLAWGGKLPVPEYARDGGPLRRTILTADLIDLWNASFFIKRGVEAVLYKGRERKSGPNVGVFDAHLPGFEGRPGYSESDEDETDDSEDEDDLDDRHRGYGAYGGVYGRQVDSQMAEYQEARRIRRERKRAEKKRRRQERRHRRKLREAERKYALYITCVPPRDVGVGM</sequence>
<feature type="compositionally biased region" description="Polar residues" evidence="1">
    <location>
        <begin position="269"/>
        <end position="292"/>
    </location>
</feature>
<feature type="region of interest" description="Disordered" evidence="1">
    <location>
        <begin position="443"/>
        <end position="466"/>
    </location>
</feature>
<keyword evidence="3" id="KW-1185">Reference proteome</keyword>
<evidence type="ECO:0000313" key="3">
    <source>
        <dbReference type="Proteomes" id="UP001497453"/>
    </source>
</evidence>
<feature type="region of interest" description="Disordered" evidence="1">
    <location>
        <begin position="108"/>
        <end position="257"/>
    </location>
</feature>
<reference evidence="3" key="1">
    <citation type="submission" date="2024-04" db="EMBL/GenBank/DDBJ databases">
        <authorList>
            <person name="Shaw F."/>
            <person name="Minotto A."/>
        </authorList>
    </citation>
    <scope>NUCLEOTIDE SEQUENCE [LARGE SCALE GENOMIC DNA]</scope>
</reference>
<dbReference type="Proteomes" id="UP001497453">
    <property type="component" value="Chromosome 2"/>
</dbReference>
<protein>
    <submittedName>
        <fullName evidence="2">Uncharacterized protein</fullName>
    </submittedName>
</protein>
<name>A0ABP1D148_9APHY</name>
<proteinExistence type="predicted"/>
<dbReference type="InterPro" id="IPR028018">
    <property type="entry name" value="DUF4646"/>
</dbReference>
<feature type="compositionally biased region" description="Polar residues" evidence="1">
    <location>
        <begin position="307"/>
        <end position="322"/>
    </location>
</feature>
<feature type="compositionally biased region" description="Basic and acidic residues" evidence="1">
    <location>
        <begin position="108"/>
        <end position="185"/>
    </location>
</feature>